<keyword evidence="7 12" id="KW-0812">Transmembrane</keyword>
<dbReference type="Gene3D" id="3.30.565.10">
    <property type="entry name" value="Histidine kinase-like ATPase, C-terminal domain"/>
    <property type="match status" value="1"/>
</dbReference>
<dbReference type="InterPro" id="IPR036097">
    <property type="entry name" value="HisK_dim/P_sf"/>
</dbReference>
<accession>A0A1I4FU19</accession>
<dbReference type="Pfam" id="PF00512">
    <property type="entry name" value="HisKA"/>
    <property type="match status" value="1"/>
</dbReference>
<keyword evidence="11 12" id="KW-0472">Membrane</keyword>
<dbReference type="InterPro" id="IPR050398">
    <property type="entry name" value="HssS/ArlS-like"/>
</dbReference>
<feature type="transmembrane region" description="Helical" evidence="12">
    <location>
        <begin position="27"/>
        <end position="48"/>
    </location>
</feature>
<dbReference type="CDD" id="cd06225">
    <property type="entry name" value="HAMP"/>
    <property type="match status" value="1"/>
</dbReference>
<comment type="catalytic activity">
    <reaction evidence="1">
        <text>ATP + protein L-histidine = ADP + protein N-phospho-L-histidine.</text>
        <dbReference type="EC" id="2.7.13.3"/>
    </reaction>
</comment>
<dbReference type="PANTHER" id="PTHR45528">
    <property type="entry name" value="SENSOR HISTIDINE KINASE CPXA"/>
    <property type="match status" value="1"/>
</dbReference>
<dbReference type="Proteomes" id="UP000181969">
    <property type="component" value="Unassembled WGS sequence"/>
</dbReference>
<dbReference type="FunFam" id="1.10.287.130:FF:000001">
    <property type="entry name" value="Two-component sensor histidine kinase"/>
    <property type="match status" value="1"/>
</dbReference>
<evidence type="ECO:0000259" key="13">
    <source>
        <dbReference type="PROSITE" id="PS50109"/>
    </source>
</evidence>
<organism evidence="16 17">
    <name type="scientific">Lactococcus garvieae</name>
    <dbReference type="NCBI Taxonomy" id="1363"/>
    <lineage>
        <taxon>Bacteria</taxon>
        <taxon>Bacillati</taxon>
        <taxon>Bacillota</taxon>
        <taxon>Bacilli</taxon>
        <taxon>Lactobacillales</taxon>
        <taxon>Streptococcaceae</taxon>
        <taxon>Lactococcus</taxon>
    </lineage>
</organism>
<dbReference type="EMBL" id="JARYTV010000004">
    <property type="protein sequence ID" value="MDH7960012.1"/>
    <property type="molecule type" value="Genomic_DNA"/>
</dbReference>
<name>A0A1I4FU19_9LACT</name>
<evidence type="ECO:0000256" key="2">
    <source>
        <dbReference type="ARBA" id="ARBA00004141"/>
    </source>
</evidence>
<keyword evidence="9 12" id="KW-1133">Transmembrane helix</keyword>
<feature type="transmembrane region" description="Helical" evidence="12">
    <location>
        <begin position="192"/>
        <end position="215"/>
    </location>
</feature>
<dbReference type="Proteomes" id="UP001157396">
    <property type="component" value="Unassembled WGS sequence"/>
</dbReference>
<evidence type="ECO:0000256" key="6">
    <source>
        <dbReference type="ARBA" id="ARBA00022679"/>
    </source>
</evidence>
<dbReference type="CDD" id="cd00082">
    <property type="entry name" value="HisKA"/>
    <property type="match status" value="1"/>
</dbReference>
<evidence type="ECO:0000256" key="1">
    <source>
        <dbReference type="ARBA" id="ARBA00000085"/>
    </source>
</evidence>
<keyword evidence="6" id="KW-0808">Transferase</keyword>
<keyword evidence="8 16" id="KW-0418">Kinase</keyword>
<dbReference type="SMART" id="SM00387">
    <property type="entry name" value="HATPase_c"/>
    <property type="match status" value="1"/>
</dbReference>
<evidence type="ECO:0000256" key="11">
    <source>
        <dbReference type="ARBA" id="ARBA00023136"/>
    </source>
</evidence>
<proteinExistence type="predicted"/>
<dbReference type="PRINTS" id="PR00344">
    <property type="entry name" value="BCTRLSENSOR"/>
</dbReference>
<dbReference type="SMART" id="SM00388">
    <property type="entry name" value="HisKA"/>
    <property type="match status" value="1"/>
</dbReference>
<dbReference type="RefSeq" id="WP_042217260.1">
    <property type="nucleotide sequence ID" value="NZ_AP027243.1"/>
</dbReference>
<gene>
    <name evidence="15" type="ORF">QHR29_05965</name>
    <name evidence="16" type="ORF">SAMN05216438_102146</name>
</gene>
<evidence type="ECO:0000313" key="16">
    <source>
        <dbReference type="EMBL" id="SFL20161.1"/>
    </source>
</evidence>
<dbReference type="InterPro" id="IPR003661">
    <property type="entry name" value="HisK_dim/P_dom"/>
</dbReference>
<evidence type="ECO:0000256" key="9">
    <source>
        <dbReference type="ARBA" id="ARBA00022989"/>
    </source>
</evidence>
<keyword evidence="10" id="KW-0902">Two-component regulatory system</keyword>
<protein>
    <recommendedName>
        <fullName evidence="4">Signal transduction histidine-protein kinase ArlS</fullName>
        <ecNumber evidence="3">2.7.13.3</ecNumber>
    </recommendedName>
</protein>
<dbReference type="GO" id="GO:0016020">
    <property type="term" value="C:membrane"/>
    <property type="evidence" value="ECO:0007669"/>
    <property type="project" value="UniProtKB-SubCell"/>
</dbReference>
<evidence type="ECO:0000256" key="5">
    <source>
        <dbReference type="ARBA" id="ARBA00022553"/>
    </source>
</evidence>
<dbReference type="PROSITE" id="PS50885">
    <property type="entry name" value="HAMP"/>
    <property type="match status" value="1"/>
</dbReference>
<evidence type="ECO:0000256" key="3">
    <source>
        <dbReference type="ARBA" id="ARBA00012438"/>
    </source>
</evidence>
<comment type="subcellular location">
    <subcellularLocation>
        <location evidence="2">Membrane</location>
        <topology evidence="2">Multi-pass membrane protein</topology>
    </subcellularLocation>
</comment>
<reference evidence="16 17" key="1">
    <citation type="submission" date="2016-10" db="EMBL/GenBank/DDBJ databases">
        <authorList>
            <person name="de Groot N.N."/>
        </authorList>
    </citation>
    <scope>NUCLEOTIDE SEQUENCE [LARGE SCALE GENOMIC DNA]</scope>
    <source>
        <strain evidence="16 17">M79</strain>
    </source>
</reference>
<dbReference type="FunFam" id="3.30.565.10:FF:000006">
    <property type="entry name" value="Sensor histidine kinase WalK"/>
    <property type="match status" value="1"/>
</dbReference>
<dbReference type="OrthoDB" id="9786919at2"/>
<feature type="domain" description="Histidine kinase" evidence="13">
    <location>
        <begin position="278"/>
        <end position="496"/>
    </location>
</feature>
<evidence type="ECO:0000259" key="14">
    <source>
        <dbReference type="PROSITE" id="PS50885"/>
    </source>
</evidence>
<dbReference type="Pfam" id="PF02518">
    <property type="entry name" value="HATPase_c"/>
    <property type="match status" value="1"/>
</dbReference>
<evidence type="ECO:0000256" key="7">
    <source>
        <dbReference type="ARBA" id="ARBA00022692"/>
    </source>
</evidence>
<feature type="domain" description="HAMP" evidence="14">
    <location>
        <begin position="216"/>
        <end position="270"/>
    </location>
</feature>
<dbReference type="Gene3D" id="1.10.287.130">
    <property type="match status" value="1"/>
</dbReference>
<dbReference type="SUPFAM" id="SSF55874">
    <property type="entry name" value="ATPase domain of HSP90 chaperone/DNA topoisomerase II/histidine kinase"/>
    <property type="match status" value="1"/>
</dbReference>
<dbReference type="SUPFAM" id="SSF47384">
    <property type="entry name" value="Homodimeric domain of signal transducing histidine kinase"/>
    <property type="match status" value="1"/>
</dbReference>
<dbReference type="Pfam" id="PF18719">
    <property type="entry name" value="ArlS_N"/>
    <property type="match status" value="1"/>
</dbReference>
<dbReference type="PANTHER" id="PTHR45528:SF12">
    <property type="entry name" value="SENSOR HISTIDINE KINASE ARSS"/>
    <property type="match status" value="1"/>
</dbReference>
<dbReference type="EMBL" id="FOTJ01000002">
    <property type="protein sequence ID" value="SFL20161.1"/>
    <property type="molecule type" value="Genomic_DNA"/>
</dbReference>
<dbReference type="SMART" id="SM00304">
    <property type="entry name" value="HAMP"/>
    <property type="match status" value="1"/>
</dbReference>
<reference evidence="15" key="2">
    <citation type="submission" date="2023-04" db="EMBL/GenBank/DDBJ databases">
        <title>Genomic analysis of Lactococcus garvieae isolates.</title>
        <authorList>
            <person name="Zhanghang C."/>
        </authorList>
    </citation>
    <scope>NUCLEOTIDE SEQUENCE</scope>
    <source>
        <strain evidence="15">ZB-1</strain>
    </source>
</reference>
<sequence length="496" mass="56768">MVKFFDSKKKKTESLPERKRSIMLRWAFANTIFCFITFTIFTVLVYQLTITTFINSEKEDMMKALDNVEQSLSQSESTLSEENLANYLAYAKDYTASSQGKENELETLGSMIGSRKSFYVFDVGENLIYSTNSHGFPLKKDVGDGTHAVRTFGEYSGYLVERPVYSNKTGKLIGYVQAFYDMSYYYSVRTKLLIALIILEIIALFIAQFVGYFMASRYIKPLERLHDAITTRANNLKADFKPVVIQTGDEIEELATVYNDMMIKLNDYVDQQKRFVSDVSHELRTPLAVLDGHLNLLNRWGKNDPEVLEESLQASIEEVSTMRTMLEEMLALARLENIDFQDEDLICDPTEVSNFLKKNFLLIHADLSLTVENNLSPGRLAHIYPNHYEQGLKILIDNAIKYSPKDRQEVKIHLEEDDKYIITTVEDHGYGISQEDLKHVFERFFRADKARNRDIGGTGLGLSIIQRIVENYDGEVSVTSVVGEGSKFTLKIPKIK</sequence>
<dbReference type="GeneID" id="61074799"/>
<evidence type="ECO:0000256" key="8">
    <source>
        <dbReference type="ARBA" id="ARBA00022777"/>
    </source>
</evidence>
<evidence type="ECO:0000313" key="15">
    <source>
        <dbReference type="EMBL" id="MDH7960012.1"/>
    </source>
</evidence>
<dbReference type="EC" id="2.7.13.3" evidence="3"/>
<keyword evidence="5" id="KW-0597">Phosphoprotein</keyword>
<evidence type="ECO:0000256" key="4">
    <source>
        <dbReference type="ARBA" id="ARBA00015735"/>
    </source>
</evidence>
<dbReference type="PROSITE" id="PS50109">
    <property type="entry name" value="HIS_KIN"/>
    <property type="match status" value="1"/>
</dbReference>
<dbReference type="InterPro" id="IPR041610">
    <property type="entry name" value="ArlS_N"/>
</dbReference>
<dbReference type="InterPro" id="IPR036890">
    <property type="entry name" value="HATPase_C_sf"/>
</dbReference>
<dbReference type="InterPro" id="IPR004358">
    <property type="entry name" value="Sig_transdc_His_kin-like_C"/>
</dbReference>
<evidence type="ECO:0000256" key="12">
    <source>
        <dbReference type="SAM" id="Phobius"/>
    </source>
</evidence>
<dbReference type="Gene3D" id="6.10.340.10">
    <property type="match status" value="1"/>
</dbReference>
<dbReference type="InterPro" id="IPR005467">
    <property type="entry name" value="His_kinase_dom"/>
</dbReference>
<dbReference type="AlphaFoldDB" id="A0A1I4FU19"/>
<dbReference type="InterPro" id="IPR003660">
    <property type="entry name" value="HAMP_dom"/>
</dbReference>
<evidence type="ECO:0000313" key="17">
    <source>
        <dbReference type="Proteomes" id="UP000181969"/>
    </source>
</evidence>
<dbReference type="GO" id="GO:0000155">
    <property type="term" value="F:phosphorelay sensor kinase activity"/>
    <property type="evidence" value="ECO:0007669"/>
    <property type="project" value="InterPro"/>
</dbReference>
<dbReference type="InterPro" id="IPR003594">
    <property type="entry name" value="HATPase_dom"/>
</dbReference>
<evidence type="ECO:0000256" key="10">
    <source>
        <dbReference type="ARBA" id="ARBA00023012"/>
    </source>
</evidence>